<dbReference type="EMBL" id="BNAP01000009">
    <property type="protein sequence ID" value="GHG92096.1"/>
    <property type="molecule type" value="Genomic_DNA"/>
</dbReference>
<evidence type="ECO:0000313" key="2">
    <source>
        <dbReference type="Proteomes" id="UP000611500"/>
    </source>
</evidence>
<evidence type="ECO:0000313" key="1">
    <source>
        <dbReference type="EMBL" id="GHG92096.1"/>
    </source>
</evidence>
<reference evidence="1" key="2">
    <citation type="submission" date="2020-09" db="EMBL/GenBank/DDBJ databases">
        <authorList>
            <person name="Sun Q."/>
            <person name="Zhou Y."/>
        </authorList>
    </citation>
    <scope>NUCLEOTIDE SEQUENCE</scope>
    <source>
        <strain evidence="1">CGMCC 1.7081</strain>
    </source>
</reference>
<gene>
    <name evidence="1" type="ORF">GCM10010961_23790</name>
</gene>
<proteinExistence type="predicted"/>
<keyword evidence="2" id="KW-1185">Reference proteome</keyword>
<reference evidence="1" key="1">
    <citation type="journal article" date="2014" name="Int. J. Syst. Evol. Microbiol.">
        <title>Complete genome sequence of Corynebacterium casei LMG S-19264T (=DSM 44701T), isolated from a smear-ripened cheese.</title>
        <authorList>
            <consortium name="US DOE Joint Genome Institute (JGI-PGF)"/>
            <person name="Walter F."/>
            <person name="Albersmeier A."/>
            <person name="Kalinowski J."/>
            <person name="Ruckert C."/>
        </authorList>
    </citation>
    <scope>NUCLEOTIDE SEQUENCE</scope>
    <source>
        <strain evidence="1">CGMCC 1.7081</strain>
    </source>
</reference>
<protein>
    <submittedName>
        <fullName evidence="1">Uncharacterized protein</fullName>
    </submittedName>
</protein>
<sequence length="53" mass="5287">MVITVMAPALSPWDWSGFGTNAGAIKQSANLQKGTPGRGIAALGGAEVTTSKA</sequence>
<organism evidence="1 2">
    <name type="scientific">Pseudodonghicola xiamenensis</name>
    <dbReference type="NCBI Taxonomy" id="337702"/>
    <lineage>
        <taxon>Bacteria</taxon>
        <taxon>Pseudomonadati</taxon>
        <taxon>Pseudomonadota</taxon>
        <taxon>Alphaproteobacteria</taxon>
        <taxon>Rhodobacterales</taxon>
        <taxon>Paracoccaceae</taxon>
        <taxon>Pseudodonghicola</taxon>
    </lineage>
</organism>
<dbReference type="AlphaFoldDB" id="A0A8J3MDS9"/>
<accession>A0A8J3MDS9</accession>
<dbReference type="Proteomes" id="UP000611500">
    <property type="component" value="Unassembled WGS sequence"/>
</dbReference>
<comment type="caution">
    <text evidence="1">The sequence shown here is derived from an EMBL/GenBank/DDBJ whole genome shotgun (WGS) entry which is preliminary data.</text>
</comment>
<name>A0A8J3MDS9_9RHOB</name>